<dbReference type="PANTHER" id="PTHR35015">
    <property type="entry name" value="PROTEIN CBR-OSM-7-RELATED"/>
    <property type="match status" value="1"/>
</dbReference>
<reference evidence="3" key="1">
    <citation type="journal article" date="2014" name="Nat. Genet.">
        <title>Genome of the human hookworm Necator americanus.</title>
        <authorList>
            <person name="Tang Y.T."/>
            <person name="Gao X."/>
            <person name="Rosa B.A."/>
            <person name="Abubucker S."/>
            <person name="Hallsworth-Pepin K."/>
            <person name="Martin J."/>
            <person name="Tyagi R."/>
            <person name="Heizer E."/>
            <person name="Zhang X."/>
            <person name="Bhonagiri-Palsikar V."/>
            <person name="Minx P."/>
            <person name="Warren W.C."/>
            <person name="Wang Q."/>
            <person name="Zhan B."/>
            <person name="Hotez P.J."/>
            <person name="Sternberg P.W."/>
            <person name="Dougall A."/>
            <person name="Gaze S.T."/>
            <person name="Mulvenna J."/>
            <person name="Sotillo J."/>
            <person name="Ranganathan S."/>
            <person name="Rabelo E.M."/>
            <person name="Wilson R.K."/>
            <person name="Felgner P.L."/>
            <person name="Bethony J."/>
            <person name="Hawdon J.M."/>
            <person name="Gasser R.B."/>
            <person name="Loukas A."/>
            <person name="Mitreva M."/>
        </authorList>
    </citation>
    <scope>NUCLEOTIDE SEQUENCE [LARGE SCALE GENOMIC DNA]</scope>
</reference>
<accession>W2SW95</accession>
<sequence>MRPRFQNDLDDELREQRRILKERLEILGKRNRTTGSDERRVHDQPLSEEDRLILIRIAEAVERYKRNPFDDLDAVVSETEMLEMDASTKDMKVEGGSSALRNESHNDSDLREKEGSEDEEIKEEGVRAVFHSRKCTLEDIRLCFQFIQEHGGSDKKLKEKEVHHDAEEETDEHPNHSRGVAEKYCDEYEQHFSFYCVGETDRIGQNVEEVSKFCPSYKSACSHKQITTSLSLTTWPTNPFTKAVSFRAPAISKEGSDESEEELTSEEEEPERKEQYYRELKRRFPCKPDCDKRIFPHCTDECKCDYIYPVVQRFCNPPPLPLFLNTCR</sequence>
<dbReference type="KEGG" id="nai:NECAME_13348"/>
<feature type="compositionally biased region" description="Basic and acidic residues" evidence="1">
    <location>
        <begin position="102"/>
        <end position="114"/>
    </location>
</feature>
<feature type="region of interest" description="Disordered" evidence="1">
    <location>
        <begin position="155"/>
        <end position="178"/>
    </location>
</feature>
<gene>
    <name evidence="2" type="ORF">NECAME_13348</name>
</gene>
<dbReference type="OMA" id="RNESHND"/>
<evidence type="ECO:0000313" key="2">
    <source>
        <dbReference type="EMBL" id="ETN73895.1"/>
    </source>
</evidence>
<dbReference type="AlphaFoldDB" id="W2SW95"/>
<protein>
    <submittedName>
        <fullName evidence="2">Uncharacterized protein</fullName>
    </submittedName>
</protein>
<feature type="region of interest" description="Disordered" evidence="1">
    <location>
        <begin position="249"/>
        <end position="274"/>
    </location>
</feature>
<proteinExistence type="predicted"/>
<keyword evidence="3" id="KW-1185">Reference proteome</keyword>
<organism evidence="2 3">
    <name type="scientific">Necator americanus</name>
    <name type="common">Human hookworm</name>
    <dbReference type="NCBI Taxonomy" id="51031"/>
    <lineage>
        <taxon>Eukaryota</taxon>
        <taxon>Metazoa</taxon>
        <taxon>Ecdysozoa</taxon>
        <taxon>Nematoda</taxon>
        <taxon>Chromadorea</taxon>
        <taxon>Rhabditida</taxon>
        <taxon>Rhabditina</taxon>
        <taxon>Rhabditomorpha</taxon>
        <taxon>Strongyloidea</taxon>
        <taxon>Ancylostomatidae</taxon>
        <taxon>Bunostominae</taxon>
        <taxon>Necator</taxon>
    </lineage>
</organism>
<dbReference type="GO" id="GO:0005615">
    <property type="term" value="C:extracellular space"/>
    <property type="evidence" value="ECO:0007669"/>
    <property type="project" value="TreeGrafter"/>
</dbReference>
<feature type="compositionally biased region" description="Acidic residues" evidence="1">
    <location>
        <begin position="257"/>
        <end position="269"/>
    </location>
</feature>
<dbReference type="InterPro" id="IPR053124">
    <property type="entry name" value="Notch_signaling_modulators"/>
</dbReference>
<dbReference type="Proteomes" id="UP000053676">
    <property type="component" value="Unassembled WGS sequence"/>
</dbReference>
<name>W2SW95_NECAM</name>
<dbReference type="OrthoDB" id="10536665at2759"/>
<dbReference type="PANTHER" id="PTHR35015:SF4">
    <property type="entry name" value="PROTEIN CBR-OSM-7"/>
    <property type="match status" value="1"/>
</dbReference>
<evidence type="ECO:0000313" key="3">
    <source>
        <dbReference type="Proteomes" id="UP000053676"/>
    </source>
</evidence>
<feature type="region of interest" description="Disordered" evidence="1">
    <location>
        <begin position="86"/>
        <end position="122"/>
    </location>
</feature>
<dbReference type="GO" id="GO:0045747">
    <property type="term" value="P:positive regulation of Notch signaling pathway"/>
    <property type="evidence" value="ECO:0007669"/>
    <property type="project" value="TreeGrafter"/>
</dbReference>
<dbReference type="EMBL" id="KI660405">
    <property type="protein sequence ID" value="ETN73895.1"/>
    <property type="molecule type" value="Genomic_DNA"/>
</dbReference>
<evidence type="ECO:0000256" key="1">
    <source>
        <dbReference type="SAM" id="MobiDB-lite"/>
    </source>
</evidence>
<dbReference type="GO" id="GO:0005112">
    <property type="term" value="F:Notch binding"/>
    <property type="evidence" value="ECO:0007669"/>
    <property type="project" value="TreeGrafter"/>
</dbReference>